<dbReference type="AlphaFoldDB" id="A0A1M7RZJ9"/>
<dbReference type="InterPro" id="IPR012349">
    <property type="entry name" value="Split_barrel_FMN-bd"/>
</dbReference>
<accession>A0A1M7RZJ9</accession>
<feature type="domain" description="Pyridoxamine 5'-phosphate oxidase N-terminal" evidence="2">
    <location>
        <begin position="31"/>
        <end position="126"/>
    </location>
</feature>
<dbReference type="InterPro" id="IPR052019">
    <property type="entry name" value="F420H2_bilvrd_red/Heme_oxyg"/>
</dbReference>
<evidence type="ECO:0000259" key="2">
    <source>
        <dbReference type="Pfam" id="PF01243"/>
    </source>
</evidence>
<dbReference type="Gene3D" id="2.30.110.10">
    <property type="entry name" value="Electron Transport, Fmn-binding Protein, Chain A"/>
    <property type="match status" value="1"/>
</dbReference>
<dbReference type="GO" id="GO:0016627">
    <property type="term" value="F:oxidoreductase activity, acting on the CH-CH group of donors"/>
    <property type="evidence" value="ECO:0007669"/>
    <property type="project" value="TreeGrafter"/>
</dbReference>
<dbReference type="OrthoDB" id="157302at2"/>
<organism evidence="3 4">
    <name type="scientific">Geodermatophilus obscurus</name>
    <dbReference type="NCBI Taxonomy" id="1861"/>
    <lineage>
        <taxon>Bacteria</taxon>
        <taxon>Bacillati</taxon>
        <taxon>Actinomycetota</taxon>
        <taxon>Actinomycetes</taxon>
        <taxon>Geodermatophilales</taxon>
        <taxon>Geodermatophilaceae</taxon>
        <taxon>Geodermatophilus</taxon>
    </lineage>
</organism>
<evidence type="ECO:0000313" key="3">
    <source>
        <dbReference type="EMBL" id="SHN51608.1"/>
    </source>
</evidence>
<keyword evidence="1" id="KW-0560">Oxidoreductase</keyword>
<dbReference type="Pfam" id="PF01243">
    <property type="entry name" value="PNPOx_N"/>
    <property type="match status" value="1"/>
</dbReference>
<gene>
    <name evidence="3" type="ORF">SAMN05660350_00295</name>
</gene>
<dbReference type="InterPro" id="IPR011576">
    <property type="entry name" value="Pyridox_Oxase_N"/>
</dbReference>
<dbReference type="SUPFAM" id="SSF50475">
    <property type="entry name" value="FMN-binding split barrel"/>
    <property type="match status" value="1"/>
</dbReference>
<dbReference type="PANTHER" id="PTHR35176">
    <property type="entry name" value="HEME OXYGENASE HI_0854-RELATED"/>
    <property type="match status" value="1"/>
</dbReference>
<dbReference type="PANTHER" id="PTHR35176:SF4">
    <property type="entry name" value="PYRIDOXAMINE 5'-PHOSPHATE OXIDASE-RELATED FMN-BINDING"/>
    <property type="match status" value="1"/>
</dbReference>
<protein>
    <submittedName>
        <fullName evidence="3">Pyridoxamine 5'-phosphate oxidase</fullName>
    </submittedName>
</protein>
<name>A0A1M7RZJ9_9ACTN</name>
<dbReference type="GO" id="GO:0070967">
    <property type="term" value="F:coenzyme F420 binding"/>
    <property type="evidence" value="ECO:0007669"/>
    <property type="project" value="TreeGrafter"/>
</dbReference>
<sequence length="162" mass="17966">MREGNREPRAEPLRLPTGYGTPSTTLGWAVVRARLASARQYWVITCRADGRPHVVPVDGLWLDDVWYYGGGDDAVHVRTARERPQVAMHLPDPQRAVVVEGRVRPASPDRALTRRLAEESHAKYPEYGAGAESFAGALALDPVRVLAWTSYPTDATRFVFAT</sequence>
<proteinExistence type="predicted"/>
<reference evidence="3 4" key="1">
    <citation type="submission" date="2016-12" db="EMBL/GenBank/DDBJ databases">
        <authorList>
            <person name="Song W.-J."/>
            <person name="Kurnit D.M."/>
        </authorList>
    </citation>
    <scope>NUCLEOTIDE SEQUENCE [LARGE SCALE GENOMIC DNA]</scope>
    <source>
        <strain evidence="3 4">DSM 43162</strain>
    </source>
</reference>
<dbReference type="EMBL" id="FRDM01000001">
    <property type="protein sequence ID" value="SHN51608.1"/>
    <property type="molecule type" value="Genomic_DNA"/>
</dbReference>
<dbReference type="Proteomes" id="UP000184428">
    <property type="component" value="Unassembled WGS sequence"/>
</dbReference>
<dbReference type="RefSeq" id="WP_072911974.1">
    <property type="nucleotide sequence ID" value="NZ_FRDM01000001.1"/>
</dbReference>
<evidence type="ECO:0000256" key="1">
    <source>
        <dbReference type="ARBA" id="ARBA00023002"/>
    </source>
</evidence>
<dbReference type="GO" id="GO:0005829">
    <property type="term" value="C:cytosol"/>
    <property type="evidence" value="ECO:0007669"/>
    <property type="project" value="TreeGrafter"/>
</dbReference>
<evidence type="ECO:0000313" key="4">
    <source>
        <dbReference type="Proteomes" id="UP000184428"/>
    </source>
</evidence>